<feature type="compositionally biased region" description="Low complexity" evidence="1">
    <location>
        <begin position="54"/>
        <end position="76"/>
    </location>
</feature>
<evidence type="ECO:0000313" key="2">
    <source>
        <dbReference type="EMBL" id="KAL3671688.1"/>
    </source>
</evidence>
<accession>A0ABD3FXP3</accession>
<comment type="caution">
    <text evidence="2">The sequence shown here is derived from an EMBL/GenBank/DDBJ whole genome shotgun (WGS) entry which is preliminary data.</text>
</comment>
<sequence length="103" mass="10374">MHNSVPGSPEAKASPASAGGSLADDDLRSSEPTSVQVAAEPSIGDVIVVDGEGAPSASTPSRTSAHVACRRSASARAKSKRITACVAPDTTRMKKCKAGNRSP</sequence>
<evidence type="ECO:0000313" key="3">
    <source>
        <dbReference type="Proteomes" id="UP001632037"/>
    </source>
</evidence>
<feature type="region of interest" description="Disordered" evidence="1">
    <location>
        <begin position="1"/>
        <end position="81"/>
    </location>
</feature>
<organism evidence="2 3">
    <name type="scientific">Phytophthora oleae</name>
    <dbReference type="NCBI Taxonomy" id="2107226"/>
    <lineage>
        <taxon>Eukaryota</taxon>
        <taxon>Sar</taxon>
        <taxon>Stramenopiles</taxon>
        <taxon>Oomycota</taxon>
        <taxon>Peronosporomycetes</taxon>
        <taxon>Peronosporales</taxon>
        <taxon>Peronosporaceae</taxon>
        <taxon>Phytophthora</taxon>
    </lineage>
</organism>
<gene>
    <name evidence="2" type="ORF">V7S43_003598</name>
</gene>
<proteinExistence type="predicted"/>
<reference evidence="2 3" key="1">
    <citation type="submission" date="2024-09" db="EMBL/GenBank/DDBJ databases">
        <title>Genome sequencing and assembly of Phytophthora oleae, isolate VK10A, causative agent of rot of olive drupes.</title>
        <authorList>
            <person name="Conti Taguali S."/>
            <person name="Riolo M."/>
            <person name="La Spada F."/>
            <person name="Cacciola S.O."/>
            <person name="Dionisio G."/>
        </authorList>
    </citation>
    <scope>NUCLEOTIDE SEQUENCE [LARGE SCALE GENOMIC DNA]</scope>
    <source>
        <strain evidence="2 3">VK10A</strain>
    </source>
</reference>
<dbReference type="Proteomes" id="UP001632037">
    <property type="component" value="Unassembled WGS sequence"/>
</dbReference>
<keyword evidence="3" id="KW-1185">Reference proteome</keyword>
<evidence type="ECO:0000256" key="1">
    <source>
        <dbReference type="SAM" id="MobiDB-lite"/>
    </source>
</evidence>
<name>A0ABD3FXP3_9STRA</name>
<dbReference type="AlphaFoldDB" id="A0ABD3FXP3"/>
<dbReference type="EMBL" id="JBIMZQ010000005">
    <property type="protein sequence ID" value="KAL3671688.1"/>
    <property type="molecule type" value="Genomic_DNA"/>
</dbReference>
<protein>
    <submittedName>
        <fullName evidence="2">Uncharacterized protein</fullName>
    </submittedName>
</protein>